<sequence>MTFHRLLPIASVALMAALLSACQTMSSQERRAADENTCAGYGFRRGSEAMARCLLELELDRRAETRAVHARLDSMMWPPLVVERRVIVERR</sequence>
<name>A0ABT0IRX1_9HYPH</name>
<accession>A0ABT0IRX1</accession>
<comment type="caution">
    <text evidence="2">The sequence shown here is derived from an EMBL/GenBank/DDBJ whole genome shotgun (WGS) entry which is preliminary data.</text>
</comment>
<keyword evidence="3" id="KW-1185">Reference proteome</keyword>
<feature type="signal peptide" evidence="1">
    <location>
        <begin position="1"/>
        <end position="21"/>
    </location>
</feature>
<keyword evidence="1" id="KW-0732">Signal</keyword>
<organism evidence="2 3">
    <name type="scientific">Neorhizobium turbinariae</name>
    <dbReference type="NCBI Taxonomy" id="2937795"/>
    <lineage>
        <taxon>Bacteria</taxon>
        <taxon>Pseudomonadati</taxon>
        <taxon>Pseudomonadota</taxon>
        <taxon>Alphaproteobacteria</taxon>
        <taxon>Hyphomicrobiales</taxon>
        <taxon>Rhizobiaceae</taxon>
        <taxon>Rhizobium/Agrobacterium group</taxon>
        <taxon>Neorhizobium</taxon>
    </lineage>
</organism>
<proteinExistence type="predicted"/>
<dbReference type="PROSITE" id="PS51257">
    <property type="entry name" value="PROKAR_LIPOPROTEIN"/>
    <property type="match status" value="1"/>
</dbReference>
<evidence type="ECO:0000256" key="1">
    <source>
        <dbReference type="SAM" id="SignalP"/>
    </source>
</evidence>
<feature type="chain" id="PRO_5045483962" description="Lipoprotein" evidence="1">
    <location>
        <begin position="22"/>
        <end position="91"/>
    </location>
</feature>
<evidence type="ECO:0000313" key="2">
    <source>
        <dbReference type="EMBL" id="MCK8780598.1"/>
    </source>
</evidence>
<dbReference type="EMBL" id="JALPRY010000012">
    <property type="protein sequence ID" value="MCK8780598.1"/>
    <property type="molecule type" value="Genomic_DNA"/>
</dbReference>
<gene>
    <name evidence="2" type="ORF">M0654_11455</name>
</gene>
<dbReference type="Proteomes" id="UP001202827">
    <property type="component" value="Unassembled WGS sequence"/>
</dbReference>
<evidence type="ECO:0000313" key="3">
    <source>
        <dbReference type="Proteomes" id="UP001202827"/>
    </source>
</evidence>
<evidence type="ECO:0008006" key="4">
    <source>
        <dbReference type="Google" id="ProtNLM"/>
    </source>
</evidence>
<protein>
    <recommendedName>
        <fullName evidence="4">Lipoprotein</fullName>
    </recommendedName>
</protein>
<dbReference type="RefSeq" id="WP_248683204.1">
    <property type="nucleotide sequence ID" value="NZ_JALPRY010000012.1"/>
</dbReference>
<reference evidence="2 3" key="1">
    <citation type="submission" date="2022-04" db="EMBL/GenBank/DDBJ databases">
        <title>Rhizobium coralii sp. nov., isolated from coral Turbinaria peltata.</title>
        <authorList>
            <person name="Sun H."/>
        </authorList>
    </citation>
    <scope>NUCLEOTIDE SEQUENCE [LARGE SCALE GENOMIC DNA]</scope>
    <source>
        <strain evidence="2 3">NTR19</strain>
    </source>
</reference>